<evidence type="ECO:0000313" key="1">
    <source>
        <dbReference type="EMBL" id="MDT2512867.1"/>
    </source>
</evidence>
<reference evidence="1 2" key="1">
    <citation type="submission" date="2023-03" db="EMBL/GenBank/DDBJ databases">
        <authorList>
            <person name="Shen W."/>
            <person name="Cai J."/>
        </authorList>
    </citation>
    <scope>NUCLEOTIDE SEQUENCE [LARGE SCALE GENOMIC DNA]</scope>
    <source>
        <strain evidence="1 2">Y2</strain>
    </source>
</reference>
<evidence type="ECO:0000313" key="2">
    <source>
        <dbReference type="Proteomes" id="UP001264335"/>
    </source>
</evidence>
<protein>
    <submittedName>
        <fullName evidence="1">Uncharacterized protein</fullName>
    </submittedName>
</protein>
<dbReference type="Proteomes" id="UP001264335">
    <property type="component" value="Unassembled WGS sequence"/>
</dbReference>
<dbReference type="RefSeq" id="WP_070504141.1">
    <property type="nucleotide sequence ID" value="NZ_CABGUH010000073.1"/>
</dbReference>
<sequence length="65" mass="7729">MLESRGHHMTTKKKRKKFALRDETIEKLNYLIEQKQVRSTTKVYPCDVLEEVINNAYEIAKVFKS</sequence>
<proteinExistence type="predicted"/>
<organism evidence="1 2">
    <name type="scientific">Enterococcus avium</name>
    <name type="common">Streptococcus avium</name>
    <dbReference type="NCBI Taxonomy" id="33945"/>
    <lineage>
        <taxon>Bacteria</taxon>
        <taxon>Bacillati</taxon>
        <taxon>Bacillota</taxon>
        <taxon>Bacilli</taxon>
        <taxon>Lactobacillales</taxon>
        <taxon>Enterococcaceae</taxon>
        <taxon>Enterococcus</taxon>
    </lineage>
</organism>
<gene>
    <name evidence="1" type="ORF">P7D79_01350</name>
</gene>
<accession>A0ABD5F2Z1</accession>
<comment type="caution">
    <text evidence="1">The sequence shown here is derived from an EMBL/GenBank/DDBJ whole genome shotgun (WGS) entry which is preliminary data.</text>
</comment>
<dbReference type="EMBL" id="JARPWY010000002">
    <property type="protein sequence ID" value="MDT2512867.1"/>
    <property type="molecule type" value="Genomic_DNA"/>
</dbReference>
<dbReference type="AlphaFoldDB" id="A0ABD5F2Z1"/>
<name>A0ABD5F2Z1_ENTAV</name>